<reference evidence="2" key="1">
    <citation type="journal article" date="2013" name="Genome Announc.">
        <title>Draft Genome Sequence of the Dimorphic Prosthecate Bacterium Brevundimonas abyssalis TAR-001T.</title>
        <authorList>
            <person name="Tsubouchi T."/>
            <person name="Nishi S."/>
            <person name="Usui K."/>
            <person name="Shimane Y."/>
            <person name="Takaki Y."/>
            <person name="Maruyama T."/>
            <person name="Hatada Y."/>
        </authorList>
    </citation>
    <scope>NUCLEOTIDE SEQUENCE [LARGE SCALE GENOMIC DNA]</scope>
    <source>
        <strain evidence="2">TAR-001</strain>
    </source>
</reference>
<name>A0A8E0TSH7_9CAUL</name>
<organism evidence="1 2">
    <name type="scientific">Brevundimonas abyssalis TAR-001</name>
    <dbReference type="NCBI Taxonomy" id="1391729"/>
    <lineage>
        <taxon>Bacteria</taxon>
        <taxon>Pseudomonadati</taxon>
        <taxon>Pseudomonadota</taxon>
        <taxon>Alphaproteobacteria</taxon>
        <taxon>Caulobacterales</taxon>
        <taxon>Caulobacteraceae</taxon>
        <taxon>Brevundimonas</taxon>
    </lineage>
</organism>
<proteinExistence type="predicted"/>
<accession>A0A8E0TSH7</accession>
<sequence>MSPRNRADDRREHARLLAAKARLAADVAALEAEFRAAKTPRERHSINEDLYLCMLFDVLFDWQIEALAKRLEGPDP</sequence>
<dbReference type="AlphaFoldDB" id="A0A8E0TSH7"/>
<dbReference type="EMBL" id="BATC01000081">
    <property type="protein sequence ID" value="GAD60502.1"/>
    <property type="molecule type" value="Genomic_DNA"/>
</dbReference>
<gene>
    <name evidence="1" type="ORF">MBEBAB_2752</name>
</gene>
<dbReference type="Proteomes" id="UP000016569">
    <property type="component" value="Unassembled WGS sequence"/>
</dbReference>
<keyword evidence="2" id="KW-1185">Reference proteome</keyword>
<protein>
    <submittedName>
        <fullName evidence="1">Uncharacterized protein</fullName>
    </submittedName>
</protein>
<comment type="caution">
    <text evidence="1">The sequence shown here is derived from an EMBL/GenBank/DDBJ whole genome shotgun (WGS) entry which is preliminary data.</text>
</comment>
<dbReference type="RefSeq" id="WP_021698596.1">
    <property type="nucleotide sequence ID" value="NZ_BATC01000081.1"/>
</dbReference>
<evidence type="ECO:0000313" key="2">
    <source>
        <dbReference type="Proteomes" id="UP000016569"/>
    </source>
</evidence>
<evidence type="ECO:0000313" key="1">
    <source>
        <dbReference type="EMBL" id="GAD60502.1"/>
    </source>
</evidence>